<evidence type="ECO:0008006" key="4">
    <source>
        <dbReference type="Google" id="ProtNLM"/>
    </source>
</evidence>
<dbReference type="GO" id="GO:0051117">
    <property type="term" value="F:ATPase binding"/>
    <property type="evidence" value="ECO:0007669"/>
    <property type="project" value="TreeGrafter"/>
</dbReference>
<evidence type="ECO:0000313" key="2">
    <source>
        <dbReference type="EMBL" id="PVD25344.1"/>
    </source>
</evidence>
<dbReference type="STRING" id="400727.A0A2T7NW17"/>
<dbReference type="Proteomes" id="UP000245119">
    <property type="component" value="Linkage Group LG9"/>
</dbReference>
<dbReference type="GO" id="GO:0005778">
    <property type="term" value="C:peroxisomal membrane"/>
    <property type="evidence" value="ECO:0007669"/>
    <property type="project" value="InterPro"/>
</dbReference>
<name>A0A2T7NW17_POMCA</name>
<feature type="region of interest" description="Disordered" evidence="1">
    <location>
        <begin position="181"/>
        <end position="224"/>
    </location>
</feature>
<gene>
    <name evidence="2" type="ORF">C0Q70_15844</name>
</gene>
<dbReference type="PANTHER" id="PTHR16262">
    <property type="entry name" value="PEROXISOME ASSEMBLY PROTEIN 26"/>
    <property type="match status" value="1"/>
</dbReference>
<proteinExistence type="predicted"/>
<evidence type="ECO:0000256" key="1">
    <source>
        <dbReference type="SAM" id="MobiDB-lite"/>
    </source>
</evidence>
<comment type="caution">
    <text evidence="2">The sequence shown here is derived from an EMBL/GenBank/DDBJ whole genome shotgun (WGS) entry which is preliminary data.</text>
</comment>
<sequence>MQNEVPQEGVSKKERSHLVGQLEEQVKAATDMLLKTDFPACFSLCERIIAASISNAELSGDNTESLNSIKEAAVIVGIQALAEQGCWQNVIPFVEQAYHQIGACPAKVIHMCILLHAHIREYMLCHSLVNTWLDANSHRSSPDAAVTVRLYVQNVLRPLGAFNLIPQVVDSCPALSSTEREALLSPHSTPPKTTYERQNDPSEPCNNLPSSDAEPTAGKTRTAKSQDSGILASYVDLARQLLRKAARKGWCRQACRATKCLLFLSIALLAIVSIQNDVVSNFSRTMVIWKKAIEMWTSFWKHAR</sequence>
<dbReference type="OMA" id="MANREYC"/>
<dbReference type="GO" id="GO:0044877">
    <property type="term" value="F:protein-containing complex binding"/>
    <property type="evidence" value="ECO:0007669"/>
    <property type="project" value="InterPro"/>
</dbReference>
<organism evidence="2 3">
    <name type="scientific">Pomacea canaliculata</name>
    <name type="common">Golden apple snail</name>
    <dbReference type="NCBI Taxonomy" id="400727"/>
    <lineage>
        <taxon>Eukaryota</taxon>
        <taxon>Metazoa</taxon>
        <taxon>Spiralia</taxon>
        <taxon>Lophotrochozoa</taxon>
        <taxon>Mollusca</taxon>
        <taxon>Gastropoda</taxon>
        <taxon>Caenogastropoda</taxon>
        <taxon>Architaenioglossa</taxon>
        <taxon>Ampullarioidea</taxon>
        <taxon>Ampullariidae</taxon>
        <taxon>Pomacea</taxon>
    </lineage>
</organism>
<evidence type="ECO:0000313" key="3">
    <source>
        <dbReference type="Proteomes" id="UP000245119"/>
    </source>
</evidence>
<dbReference type="AlphaFoldDB" id="A0A2T7NW17"/>
<dbReference type="OrthoDB" id="5954192at2759"/>
<protein>
    <recommendedName>
        <fullName evidence="4">Peroxisome assembly protein 26</fullName>
    </recommendedName>
</protein>
<dbReference type="InterPro" id="IPR010797">
    <property type="entry name" value="Pex26"/>
</dbReference>
<dbReference type="EMBL" id="PZQS01000009">
    <property type="protein sequence ID" value="PVD25344.1"/>
    <property type="molecule type" value="Genomic_DNA"/>
</dbReference>
<accession>A0A2T7NW17</accession>
<reference evidence="2 3" key="1">
    <citation type="submission" date="2018-04" db="EMBL/GenBank/DDBJ databases">
        <title>The genome of golden apple snail Pomacea canaliculata provides insight into stress tolerance and invasive adaptation.</title>
        <authorList>
            <person name="Liu C."/>
            <person name="Liu B."/>
            <person name="Ren Y."/>
            <person name="Zhang Y."/>
            <person name="Wang H."/>
            <person name="Li S."/>
            <person name="Jiang F."/>
            <person name="Yin L."/>
            <person name="Zhang G."/>
            <person name="Qian W."/>
            <person name="Fan W."/>
        </authorList>
    </citation>
    <scope>NUCLEOTIDE SEQUENCE [LARGE SCALE GENOMIC DNA]</scope>
    <source>
        <strain evidence="2">SZHN2017</strain>
        <tissue evidence="2">Muscle</tissue>
    </source>
</reference>
<keyword evidence="3" id="KW-1185">Reference proteome</keyword>
<dbReference type="PANTHER" id="PTHR16262:SF2">
    <property type="entry name" value="PEROXISOME ASSEMBLY PROTEIN 26"/>
    <property type="match status" value="1"/>
</dbReference>
<dbReference type="GO" id="GO:0016558">
    <property type="term" value="P:protein import into peroxisome matrix"/>
    <property type="evidence" value="ECO:0007669"/>
    <property type="project" value="TreeGrafter"/>
</dbReference>
<dbReference type="Pfam" id="PF07163">
    <property type="entry name" value="Pex26"/>
    <property type="match status" value="1"/>
</dbReference>
<dbReference type="GO" id="GO:0045046">
    <property type="term" value="P:protein import into peroxisome membrane"/>
    <property type="evidence" value="ECO:0007669"/>
    <property type="project" value="InterPro"/>
</dbReference>